<name>A0ABN0TYN5_9ACTN</name>
<dbReference type="InterPro" id="IPR026893">
    <property type="entry name" value="Tyr/Ser_Pase_IphP-type"/>
</dbReference>
<sequence>MTLVLLALAGATPDEIADDYLMTFERMAERYAALGHPDVLGRVRRLLAEHGTTVEASLASTVAGLRMPDFLRDNGLPDAELAALRARLLS</sequence>
<dbReference type="Gene3D" id="3.90.190.10">
    <property type="entry name" value="Protein tyrosine phosphatase superfamily"/>
    <property type="match status" value="1"/>
</dbReference>
<accession>A0ABN0TYN5</accession>
<organism evidence="1 2">
    <name type="scientific">Cryptosporangium japonicum</name>
    <dbReference type="NCBI Taxonomy" id="80872"/>
    <lineage>
        <taxon>Bacteria</taxon>
        <taxon>Bacillati</taxon>
        <taxon>Actinomycetota</taxon>
        <taxon>Actinomycetes</taxon>
        <taxon>Cryptosporangiales</taxon>
        <taxon>Cryptosporangiaceae</taxon>
        <taxon>Cryptosporangium</taxon>
    </lineage>
</organism>
<keyword evidence="2" id="KW-1185">Reference proteome</keyword>
<gene>
    <name evidence="1" type="ORF">GCM10009539_18380</name>
</gene>
<dbReference type="Pfam" id="PF13350">
    <property type="entry name" value="Y_phosphatase3"/>
    <property type="match status" value="1"/>
</dbReference>
<dbReference type="Proteomes" id="UP001500967">
    <property type="component" value="Unassembled WGS sequence"/>
</dbReference>
<dbReference type="InterPro" id="IPR029021">
    <property type="entry name" value="Prot-tyrosine_phosphatase-like"/>
</dbReference>
<evidence type="ECO:0000313" key="1">
    <source>
        <dbReference type="EMBL" id="GAA0233380.1"/>
    </source>
</evidence>
<comment type="caution">
    <text evidence="1">The sequence shown here is derived from an EMBL/GenBank/DDBJ whole genome shotgun (WGS) entry which is preliminary data.</text>
</comment>
<evidence type="ECO:0000313" key="2">
    <source>
        <dbReference type="Proteomes" id="UP001500967"/>
    </source>
</evidence>
<reference evidence="1 2" key="1">
    <citation type="journal article" date="2019" name="Int. J. Syst. Evol. Microbiol.">
        <title>The Global Catalogue of Microorganisms (GCM) 10K type strain sequencing project: providing services to taxonomists for standard genome sequencing and annotation.</title>
        <authorList>
            <consortium name="The Broad Institute Genomics Platform"/>
            <consortium name="The Broad Institute Genome Sequencing Center for Infectious Disease"/>
            <person name="Wu L."/>
            <person name="Ma J."/>
        </authorList>
    </citation>
    <scope>NUCLEOTIDE SEQUENCE [LARGE SCALE GENOMIC DNA]</scope>
    <source>
        <strain evidence="1 2">JCM 10425</strain>
    </source>
</reference>
<dbReference type="EMBL" id="BAAAGX010000007">
    <property type="protein sequence ID" value="GAA0233380.1"/>
    <property type="molecule type" value="Genomic_DNA"/>
</dbReference>
<proteinExistence type="predicted"/>
<protein>
    <submittedName>
        <fullName evidence="1">Uncharacterized protein</fullName>
    </submittedName>
</protein>